<feature type="binding site" evidence="7">
    <location>
        <position position="180"/>
    </location>
    <ligand>
        <name>substrate</name>
    </ligand>
</feature>
<sequence>MSDNEVENSNEEGTPFYRRLRSFVRREGRMTDGQKSALERLWPRYGLDAPAQPFDLAQVFGRKAPVVFEIGFGNGDHILSRATLEPQNDFIGVEVHRPGVGRLLHNAETAGLNNLRTSSHDAVEVLETWIADASLQEVVIYFPDPWHKARHHKRRIVQPAFIELVASKMAKDGRLLLATDWAHYAEHMLEVLNASPSFRNLAADGRYVPRHTTRPKTRFEARGERLGHEVFDLEFRRL</sequence>
<feature type="binding site" evidence="7">
    <location>
        <position position="144"/>
    </location>
    <ligand>
        <name>S-adenosyl-L-methionine</name>
        <dbReference type="ChEBI" id="CHEBI:59789"/>
    </ligand>
</feature>
<keyword evidence="5 7" id="KW-0949">S-adenosyl-L-methionine</keyword>
<protein>
    <recommendedName>
        <fullName evidence="7">tRNA (guanine-N(7)-)-methyltransferase</fullName>
        <ecNumber evidence="7">2.1.1.33</ecNumber>
    </recommendedName>
    <alternativeName>
        <fullName evidence="7">tRNA (guanine(46)-N(7))-methyltransferase</fullName>
    </alternativeName>
    <alternativeName>
        <fullName evidence="7">tRNA(m7G46)-methyltransferase</fullName>
    </alternativeName>
</protein>
<proteinExistence type="inferred from homology"/>
<evidence type="ECO:0000256" key="3">
    <source>
        <dbReference type="ARBA" id="ARBA00022603"/>
    </source>
</evidence>
<evidence type="ECO:0000256" key="6">
    <source>
        <dbReference type="ARBA" id="ARBA00022694"/>
    </source>
</evidence>
<dbReference type="EC" id="2.1.1.33" evidence="7"/>
<evidence type="ECO:0000256" key="1">
    <source>
        <dbReference type="ARBA" id="ARBA00000142"/>
    </source>
</evidence>
<name>A0A2T5MB26_9GAMM</name>
<feature type="binding site" evidence="7">
    <location>
        <position position="69"/>
    </location>
    <ligand>
        <name>S-adenosyl-L-methionine</name>
        <dbReference type="ChEBI" id="CHEBI:59789"/>
    </ligand>
</feature>
<dbReference type="NCBIfam" id="TIGR00091">
    <property type="entry name" value="tRNA (guanosine(46)-N7)-methyltransferase TrmB"/>
    <property type="match status" value="1"/>
</dbReference>
<dbReference type="Proteomes" id="UP000244248">
    <property type="component" value="Unassembled WGS sequence"/>
</dbReference>
<keyword evidence="4 7" id="KW-0808">Transferase</keyword>
<dbReference type="Gene3D" id="3.40.50.150">
    <property type="entry name" value="Vaccinia Virus protein VP39"/>
    <property type="match status" value="1"/>
</dbReference>
<dbReference type="InterPro" id="IPR029063">
    <property type="entry name" value="SAM-dependent_MTases_sf"/>
</dbReference>
<evidence type="ECO:0000256" key="5">
    <source>
        <dbReference type="ARBA" id="ARBA00022691"/>
    </source>
</evidence>
<comment type="function">
    <text evidence="2 7">Catalyzes the formation of N(7)-methylguanine at position 46 (m7G46) in tRNA.</text>
</comment>
<comment type="catalytic activity">
    <reaction evidence="1 7">
        <text>guanosine(46) in tRNA + S-adenosyl-L-methionine = N(7)-methylguanosine(46) in tRNA + S-adenosyl-L-homocysteine</text>
        <dbReference type="Rhea" id="RHEA:42708"/>
        <dbReference type="Rhea" id="RHEA-COMP:10188"/>
        <dbReference type="Rhea" id="RHEA-COMP:10189"/>
        <dbReference type="ChEBI" id="CHEBI:57856"/>
        <dbReference type="ChEBI" id="CHEBI:59789"/>
        <dbReference type="ChEBI" id="CHEBI:74269"/>
        <dbReference type="ChEBI" id="CHEBI:74480"/>
        <dbReference type="EC" id="2.1.1.33"/>
    </reaction>
</comment>
<dbReference type="UniPathway" id="UPA00989"/>
<keyword evidence="3 7" id="KW-0489">Methyltransferase</keyword>
<dbReference type="RefSeq" id="WP_107941779.1">
    <property type="nucleotide sequence ID" value="NZ_QANS01000010.1"/>
</dbReference>
<feature type="binding site" evidence="7">
    <location>
        <position position="148"/>
    </location>
    <ligand>
        <name>substrate</name>
    </ligand>
</feature>
<comment type="caution">
    <text evidence="7">Lacks conserved residue(s) required for the propagation of feature annotation.</text>
</comment>
<dbReference type="InterPro" id="IPR003358">
    <property type="entry name" value="tRNA_(Gua-N-7)_MeTrfase_Trmb"/>
</dbReference>
<comment type="pathway">
    <text evidence="7">tRNA modification; N(7)-methylguanine-tRNA biosynthesis.</text>
</comment>
<comment type="similarity">
    <text evidence="7">Belongs to the class I-like SAM-binding methyltransferase superfamily. TrmB family.</text>
</comment>
<reference evidence="8 9" key="1">
    <citation type="submission" date="2018-04" db="EMBL/GenBank/DDBJ databases">
        <title>Novel species isolated from glacier.</title>
        <authorList>
            <person name="Liu Q."/>
            <person name="Xin Y.-H."/>
        </authorList>
    </citation>
    <scope>NUCLEOTIDE SEQUENCE [LARGE SCALE GENOMIC DNA]</scope>
    <source>
        <strain evidence="8 9">GT1R17</strain>
    </source>
</reference>
<feature type="binding site" evidence="7">
    <location>
        <position position="121"/>
    </location>
    <ligand>
        <name>S-adenosyl-L-methionine</name>
        <dbReference type="ChEBI" id="CHEBI:59789"/>
    </ligand>
</feature>
<feature type="binding site" evidence="7">
    <location>
        <begin position="217"/>
        <end position="220"/>
    </location>
    <ligand>
        <name>substrate</name>
    </ligand>
</feature>
<dbReference type="GO" id="GO:0043527">
    <property type="term" value="C:tRNA methyltransferase complex"/>
    <property type="evidence" value="ECO:0007669"/>
    <property type="project" value="TreeGrafter"/>
</dbReference>
<dbReference type="EMBL" id="QANS01000010">
    <property type="protein sequence ID" value="PTU28213.1"/>
    <property type="molecule type" value="Genomic_DNA"/>
</dbReference>
<evidence type="ECO:0000256" key="7">
    <source>
        <dbReference type="HAMAP-Rule" id="MF_01057"/>
    </source>
</evidence>
<dbReference type="PROSITE" id="PS51625">
    <property type="entry name" value="SAM_MT_TRMB"/>
    <property type="match status" value="1"/>
</dbReference>
<dbReference type="HAMAP" id="MF_01057">
    <property type="entry name" value="tRNA_methyltr_TrmB"/>
    <property type="match status" value="1"/>
</dbReference>
<evidence type="ECO:0000256" key="4">
    <source>
        <dbReference type="ARBA" id="ARBA00022679"/>
    </source>
</evidence>
<dbReference type="GO" id="GO:0008176">
    <property type="term" value="F:tRNA (guanine(46)-N7)-methyltransferase activity"/>
    <property type="evidence" value="ECO:0007669"/>
    <property type="project" value="UniProtKB-UniRule"/>
</dbReference>
<feature type="binding site" evidence="7">
    <location>
        <position position="94"/>
    </location>
    <ligand>
        <name>S-adenosyl-L-methionine</name>
        <dbReference type="ChEBI" id="CHEBI:59789"/>
    </ligand>
</feature>
<dbReference type="SUPFAM" id="SSF53335">
    <property type="entry name" value="S-adenosyl-L-methionine-dependent methyltransferases"/>
    <property type="match status" value="1"/>
</dbReference>
<dbReference type="OrthoDB" id="9802090at2"/>
<evidence type="ECO:0000256" key="2">
    <source>
        <dbReference type="ARBA" id="ARBA00003015"/>
    </source>
</evidence>
<dbReference type="PANTHER" id="PTHR23417:SF14">
    <property type="entry name" value="PENTACOTRIPEPTIDE-REPEAT REGION OF PRORP DOMAIN-CONTAINING PROTEIN"/>
    <property type="match status" value="1"/>
</dbReference>
<evidence type="ECO:0000313" key="9">
    <source>
        <dbReference type="Proteomes" id="UP000244248"/>
    </source>
</evidence>
<dbReference type="PANTHER" id="PTHR23417">
    <property type="entry name" value="3-DEOXY-D-MANNO-OCTULOSONIC-ACID TRANSFERASE/TRNA GUANINE-N 7 - -METHYLTRANSFERASE"/>
    <property type="match status" value="1"/>
</dbReference>
<dbReference type="Pfam" id="PF02390">
    <property type="entry name" value="Methyltransf_4"/>
    <property type="match status" value="1"/>
</dbReference>
<dbReference type="AlphaFoldDB" id="A0A2T5MB26"/>
<accession>A0A2T5MB26</accession>
<keyword evidence="6 7" id="KW-0819">tRNA processing</keyword>
<gene>
    <name evidence="7" type="primary">trmB</name>
    <name evidence="8" type="ORF">CJD38_17845</name>
</gene>
<organism evidence="8 9">
    <name type="scientific">Stenotrophobium rhamnosiphilum</name>
    <dbReference type="NCBI Taxonomy" id="2029166"/>
    <lineage>
        <taxon>Bacteria</taxon>
        <taxon>Pseudomonadati</taxon>
        <taxon>Pseudomonadota</taxon>
        <taxon>Gammaproteobacteria</taxon>
        <taxon>Nevskiales</taxon>
        <taxon>Nevskiaceae</taxon>
        <taxon>Stenotrophobium</taxon>
    </lineage>
</organism>
<keyword evidence="9" id="KW-1185">Reference proteome</keyword>
<comment type="caution">
    <text evidence="8">The sequence shown here is derived from an EMBL/GenBank/DDBJ whole genome shotgun (WGS) entry which is preliminary data.</text>
</comment>
<dbReference type="InterPro" id="IPR055361">
    <property type="entry name" value="tRNA_methyltr_TrmB_bact"/>
</dbReference>
<evidence type="ECO:0000313" key="8">
    <source>
        <dbReference type="EMBL" id="PTU28213.1"/>
    </source>
</evidence>